<feature type="transmembrane region" description="Helical" evidence="1">
    <location>
        <begin position="245"/>
        <end position="262"/>
    </location>
</feature>
<dbReference type="InterPro" id="IPR050344">
    <property type="entry name" value="Peptidase_M1_aminopeptidases"/>
</dbReference>
<dbReference type="AlphaFoldDB" id="A0A1I5TQ60"/>
<feature type="transmembrane region" description="Helical" evidence="1">
    <location>
        <begin position="359"/>
        <end position="381"/>
    </location>
</feature>
<dbReference type="PANTHER" id="PTHR11533">
    <property type="entry name" value="PROTEASE M1 ZINC METALLOPROTEASE"/>
    <property type="match status" value="1"/>
</dbReference>
<feature type="transmembrane region" description="Helical" evidence="1">
    <location>
        <begin position="176"/>
        <end position="193"/>
    </location>
</feature>
<gene>
    <name evidence="3" type="ORF">SAMN04515674_106147</name>
</gene>
<protein>
    <submittedName>
        <fullName evidence="3">ABC-2 family transporter protein</fullName>
    </submittedName>
</protein>
<keyword evidence="1" id="KW-0812">Transmembrane</keyword>
<keyword evidence="4" id="KW-1185">Reference proteome</keyword>
<dbReference type="EMBL" id="FOXH01000006">
    <property type="protein sequence ID" value="SFP85118.1"/>
    <property type="molecule type" value="Genomic_DNA"/>
</dbReference>
<feature type="transmembrane region" description="Helical" evidence="1">
    <location>
        <begin position="321"/>
        <end position="339"/>
    </location>
</feature>
<feature type="transmembrane region" description="Helical" evidence="1">
    <location>
        <begin position="525"/>
        <end position="543"/>
    </location>
</feature>
<evidence type="ECO:0000313" key="4">
    <source>
        <dbReference type="Proteomes" id="UP000199306"/>
    </source>
</evidence>
<organism evidence="3 4">
    <name type="scientific">Pseudarcicella hirudinis</name>
    <dbReference type="NCBI Taxonomy" id="1079859"/>
    <lineage>
        <taxon>Bacteria</taxon>
        <taxon>Pseudomonadati</taxon>
        <taxon>Bacteroidota</taxon>
        <taxon>Cytophagia</taxon>
        <taxon>Cytophagales</taxon>
        <taxon>Flectobacillaceae</taxon>
        <taxon>Pseudarcicella</taxon>
    </lineage>
</organism>
<feature type="transmembrane region" description="Helical" evidence="1">
    <location>
        <begin position="147"/>
        <end position="169"/>
    </location>
</feature>
<keyword evidence="1" id="KW-1133">Transmembrane helix</keyword>
<dbReference type="InterPro" id="IPR027268">
    <property type="entry name" value="Peptidase_M4/M1_CTD_sf"/>
</dbReference>
<feature type="transmembrane region" description="Helical" evidence="1">
    <location>
        <begin position="471"/>
        <end position="492"/>
    </location>
</feature>
<feature type="domain" description="Peptidase M1 membrane alanine aminopeptidase" evidence="2">
    <location>
        <begin position="866"/>
        <end position="1051"/>
    </location>
</feature>
<feature type="transmembrane region" description="Helical" evidence="1">
    <location>
        <begin position="564"/>
        <end position="585"/>
    </location>
</feature>
<keyword evidence="1" id="KW-0472">Membrane</keyword>
<dbReference type="GO" id="GO:0016020">
    <property type="term" value="C:membrane"/>
    <property type="evidence" value="ECO:0007669"/>
    <property type="project" value="TreeGrafter"/>
</dbReference>
<evidence type="ECO:0000259" key="2">
    <source>
        <dbReference type="Pfam" id="PF01433"/>
    </source>
</evidence>
<dbReference type="GO" id="GO:0043171">
    <property type="term" value="P:peptide catabolic process"/>
    <property type="evidence" value="ECO:0007669"/>
    <property type="project" value="TreeGrafter"/>
</dbReference>
<dbReference type="InterPro" id="IPR014782">
    <property type="entry name" value="Peptidase_M1_dom"/>
</dbReference>
<proteinExistence type="predicted"/>
<dbReference type="GO" id="GO:0005615">
    <property type="term" value="C:extracellular space"/>
    <property type="evidence" value="ECO:0007669"/>
    <property type="project" value="TreeGrafter"/>
</dbReference>
<accession>A0A1I5TQ60</accession>
<dbReference type="GO" id="GO:0005737">
    <property type="term" value="C:cytoplasm"/>
    <property type="evidence" value="ECO:0007669"/>
    <property type="project" value="TreeGrafter"/>
</dbReference>
<name>A0A1I5TQ60_9BACT</name>
<feature type="transmembrane region" description="Helical" evidence="1">
    <location>
        <begin position="407"/>
        <end position="427"/>
    </location>
</feature>
<dbReference type="SUPFAM" id="SSF55486">
    <property type="entry name" value="Metalloproteases ('zincins'), catalytic domain"/>
    <property type="match status" value="1"/>
</dbReference>
<feature type="transmembrane region" description="Helical" evidence="1">
    <location>
        <begin position="439"/>
        <end position="459"/>
    </location>
</feature>
<dbReference type="OrthoDB" id="100605at2"/>
<dbReference type="Gene3D" id="1.10.390.10">
    <property type="entry name" value="Neutral Protease Domain 2"/>
    <property type="match status" value="1"/>
</dbReference>
<feature type="transmembrane region" description="Helical" evidence="1">
    <location>
        <begin position="20"/>
        <end position="42"/>
    </location>
</feature>
<dbReference type="GO" id="GO:0042277">
    <property type="term" value="F:peptide binding"/>
    <property type="evidence" value="ECO:0007669"/>
    <property type="project" value="TreeGrafter"/>
</dbReference>
<reference evidence="3 4" key="1">
    <citation type="submission" date="2016-10" db="EMBL/GenBank/DDBJ databases">
        <authorList>
            <person name="de Groot N.N."/>
        </authorList>
    </citation>
    <scope>NUCLEOTIDE SEQUENCE [LARGE SCALE GENOMIC DNA]</scope>
    <source>
        <strain evidence="4">E92,LMG 26720,CCM 7988</strain>
    </source>
</reference>
<dbReference type="Pfam" id="PF01433">
    <property type="entry name" value="Peptidase_M1"/>
    <property type="match status" value="1"/>
</dbReference>
<evidence type="ECO:0000256" key="1">
    <source>
        <dbReference type="SAM" id="Phobius"/>
    </source>
</evidence>
<dbReference type="GO" id="GO:0070006">
    <property type="term" value="F:metalloaminopeptidase activity"/>
    <property type="evidence" value="ECO:0007669"/>
    <property type="project" value="TreeGrafter"/>
</dbReference>
<dbReference type="Proteomes" id="UP000199306">
    <property type="component" value="Unassembled WGS sequence"/>
</dbReference>
<feature type="transmembrane region" description="Helical" evidence="1">
    <location>
        <begin position="102"/>
        <end position="127"/>
    </location>
</feature>
<feature type="transmembrane region" description="Helical" evidence="1">
    <location>
        <begin position="62"/>
        <end position="81"/>
    </location>
</feature>
<sequence>MWFEIMKFEFRYRKKRPAVYLYFLTAVLVGFTLVTTDAIKYFGTGGQIKENASLVIFKLEAILSYILGIFITSAIMGVAVIRDFEHRTEAIFFTTPISKFDYLFGRFAGSFIILILILTGIPLGLMIGEFMPWRESDRLQAFSIFRYWSPYFKIVIPNGFILASVFFASGALSRKMLVIFVQGIAFFLLYQISNTLFGQLDNKELAALLDPLGIKAMSYETRYWSIVQQNTGNVTYSGYFLKNRLLWTAVSVGILILTYYTFKLSQVLNPIVKKKTGTAGKHKEYADNGIPEVHPVFNRISGLRSLQTMTFFYFRIIIKDLPFRALCICGLAWFVYSATSVKGWYGTSIIPGTSVMINASAILTGFFSYIIMVIYCGDLIWKERDVRINLIKDATPSSSGISLLGKYFALVLAFCSLYVSVIFTGVFLQAVQGNYQFEWILYIKSLGFGLLSLMLWMLLGFFVHTIVNNKFAGHGIMIAFFIILTLFELIGIHHKLLTFDSASLTEYSEMNGFGHSVISFSWLNLYWLSFALILFGLAALLAVRGSEELLSRRIKVGNDQLSRPFIVFFLAALILFVSSGFYIYYNTNVLNKYESGEQQNETQANFEKKLKGFEKLNQPKITNVKLNVELYPKSRQFSAEGFFILRNKSKKPIDQIHIQCFPSDDMTPEYMKLSQASKLDSRFVKDFHYYIYHLARPLLPDDSLKFSFSLKYDTKGFRNDKGDMRVVYNGTFLDQNYLPTLGYNEEYELSTDDDRKKYGLKPKERMMVRENPIGKSRSYTTDDADLINFEMTIGTEADQTALAPGYLQKTREKDGRKYFTYKMDTPIKYFYSIVSGKYEVKKEVYKGISLEIYHHPDHTYNIERMMNAMKDALDYYQQAFGPYQHRQLRIMEFPRYLGFAQSFANTIPFGENMGFVMKIDDQKDIDMPYFVTAHEIAHQWWGHQVTGADVRGAAMLSESLAEYSALMLMGKHYPKEKMQEFLKYELDDYLSGRANEHKKEMPLDLVEGQSYIHYNKGSHVLYALQDYIGEKKLNSALMNFLQKWNNLKVDKSGIYPTTADLTRELRAVTPDTLQYLITDFIENITLYENKVDEANVIQRKGGFEVDLKATFSKIRADSVGNEKPLKASEWVWVGLYGKPAKDGKDQLIYYRRHRVNTGSNSLKIFVKEEPLKAGIDPLNILIDRHTIDNLKLTEKMQ</sequence>
<dbReference type="PANTHER" id="PTHR11533:SF174">
    <property type="entry name" value="PUROMYCIN-SENSITIVE AMINOPEPTIDASE-RELATED"/>
    <property type="match status" value="1"/>
</dbReference>
<dbReference type="STRING" id="1079859.SAMN04515674_106147"/>
<dbReference type="GO" id="GO:0008270">
    <property type="term" value="F:zinc ion binding"/>
    <property type="evidence" value="ECO:0007669"/>
    <property type="project" value="InterPro"/>
</dbReference>
<evidence type="ECO:0000313" key="3">
    <source>
        <dbReference type="EMBL" id="SFP85118.1"/>
    </source>
</evidence>